<comment type="caution">
    <text evidence="1">The sequence shown here is derived from an EMBL/GenBank/DDBJ whole genome shotgun (WGS) entry which is preliminary data.</text>
</comment>
<dbReference type="Proteomes" id="UP001501758">
    <property type="component" value="Unassembled WGS sequence"/>
</dbReference>
<dbReference type="RefSeq" id="WP_343913811.1">
    <property type="nucleotide sequence ID" value="NZ_BAAAGE010000003.1"/>
</dbReference>
<keyword evidence="2" id="KW-1185">Reference proteome</keyword>
<gene>
    <name evidence="1" type="ORF">GCM10009430_37800</name>
</gene>
<accession>A0ABN1J4L1</accession>
<organism evidence="1 2">
    <name type="scientific">Aquimarina litoralis</name>
    <dbReference type="NCBI Taxonomy" id="584605"/>
    <lineage>
        <taxon>Bacteria</taxon>
        <taxon>Pseudomonadati</taxon>
        <taxon>Bacteroidota</taxon>
        <taxon>Flavobacteriia</taxon>
        <taxon>Flavobacteriales</taxon>
        <taxon>Flavobacteriaceae</taxon>
        <taxon>Aquimarina</taxon>
    </lineage>
</organism>
<reference evidence="1 2" key="1">
    <citation type="journal article" date="2019" name="Int. J. Syst. Evol. Microbiol.">
        <title>The Global Catalogue of Microorganisms (GCM) 10K type strain sequencing project: providing services to taxonomists for standard genome sequencing and annotation.</title>
        <authorList>
            <consortium name="The Broad Institute Genomics Platform"/>
            <consortium name="The Broad Institute Genome Sequencing Center for Infectious Disease"/>
            <person name="Wu L."/>
            <person name="Ma J."/>
        </authorList>
    </citation>
    <scope>NUCLEOTIDE SEQUENCE [LARGE SCALE GENOMIC DNA]</scope>
    <source>
        <strain evidence="1 2">JCM 15974</strain>
    </source>
</reference>
<evidence type="ECO:0000313" key="1">
    <source>
        <dbReference type="EMBL" id="GAA0728534.1"/>
    </source>
</evidence>
<sequence>MSGINWKYNNDSKSRIFWSTSSDYYTYLEKLLIDFEFKFNQSLGEQTSEFQLLDEQIEFLVNELEIRIEKLLLNFNPEVSGGLTSISNEYKGKKYDFFIKMSENHSRINRLIKFHKFLSDSLNNEKEVLFWGGKIE</sequence>
<name>A0ABN1J4L1_9FLAO</name>
<evidence type="ECO:0000313" key="2">
    <source>
        <dbReference type="Proteomes" id="UP001501758"/>
    </source>
</evidence>
<protein>
    <submittedName>
        <fullName evidence="1">Uncharacterized protein</fullName>
    </submittedName>
</protein>
<dbReference type="EMBL" id="BAAAGE010000003">
    <property type="protein sequence ID" value="GAA0728534.1"/>
    <property type="molecule type" value="Genomic_DNA"/>
</dbReference>
<proteinExistence type="predicted"/>